<dbReference type="InterPro" id="IPR029061">
    <property type="entry name" value="THDP-binding"/>
</dbReference>
<dbReference type="GO" id="GO:0016624">
    <property type="term" value="F:oxidoreductase activity, acting on the aldehyde or oxo group of donors, disulfide as acceptor"/>
    <property type="evidence" value="ECO:0007669"/>
    <property type="project" value="InterPro"/>
</dbReference>
<evidence type="ECO:0000313" key="3">
    <source>
        <dbReference type="EMBL" id="KYC53240.1"/>
    </source>
</evidence>
<sequence>MFQIIDSNGKLVGLDPNLDEKLLKEMYWWMVYARMADDKALKLQRQGRIGTFPPTTGQEATQVGSGLATDKEDWIFPAFRELGTYLLRGIPLEKMFLYFMGDVRGNIIPENVRNLPMYVPVSTQIPQAVGAAYGMKLSNKKNAVVCFFGDGATSKGDFSEGLNFAGIFNTPNVFICQNNQWAISVPRKKQTASKTIAQKAIAYGFPGILVDGNDVLAMYLATKEALERAKSGDGPTLIEAYTYRLRMHTTADDPTRYRTDEELKEWEQRDPITRFRIYLESLGIWSKEWQKELETKAEDMIKKAIEKAENIEELKPEDLFSYMYLEMNPSLTEQLDYLKKMLATKEIEENSEKIEGGFP</sequence>
<accession>A0A150J7P3</accession>
<dbReference type="GO" id="GO:0009083">
    <property type="term" value="P:branched-chain amino acid catabolic process"/>
    <property type="evidence" value="ECO:0007669"/>
    <property type="project" value="TreeGrafter"/>
</dbReference>
<dbReference type="PATRIC" id="fig|1705409.3.peg.362"/>
<dbReference type="Proteomes" id="UP000075398">
    <property type="component" value="Unassembled WGS sequence"/>
</dbReference>
<dbReference type="PANTHER" id="PTHR43380">
    <property type="entry name" value="2-OXOISOVALERATE DEHYDROGENASE SUBUNIT ALPHA, MITOCHONDRIAL"/>
    <property type="match status" value="1"/>
</dbReference>
<dbReference type="EMBL" id="LNGC01000008">
    <property type="protein sequence ID" value="KYC53240.1"/>
    <property type="molecule type" value="Genomic_DNA"/>
</dbReference>
<evidence type="ECO:0000259" key="2">
    <source>
        <dbReference type="Pfam" id="PF00676"/>
    </source>
</evidence>
<dbReference type="PANTHER" id="PTHR43380:SF1">
    <property type="entry name" value="2-OXOISOVALERATE DEHYDROGENASE SUBUNIT ALPHA, MITOCHONDRIAL"/>
    <property type="match status" value="1"/>
</dbReference>
<evidence type="ECO:0000313" key="4">
    <source>
        <dbReference type="Proteomes" id="UP000075398"/>
    </source>
</evidence>
<reference evidence="3 4" key="1">
    <citation type="journal article" date="2016" name="ISME J.">
        <title>Chasing the elusive Euryarchaeota class WSA2: genomes reveal a uniquely fastidious methyl-reducing methanogen.</title>
        <authorList>
            <person name="Nobu M.K."/>
            <person name="Narihiro T."/>
            <person name="Kuroda K."/>
            <person name="Mei R."/>
            <person name="Liu W.T."/>
        </authorList>
    </citation>
    <scope>NUCLEOTIDE SEQUENCE [LARGE SCALE GENOMIC DNA]</scope>
    <source>
        <strain evidence="3">U1lsi0528_Bin055</strain>
    </source>
</reference>
<dbReference type="InterPro" id="IPR050771">
    <property type="entry name" value="Alpha-ketoacid_DH_E1_comp"/>
</dbReference>
<dbReference type="InterPro" id="IPR017596">
    <property type="entry name" value="PdhA/BkdA"/>
</dbReference>
<dbReference type="InterPro" id="IPR001017">
    <property type="entry name" value="DH_E1"/>
</dbReference>
<proteinExistence type="predicted"/>
<organism evidence="3 4">
    <name type="scientific">Candidatus Methanofastidiosum methylothiophilum</name>
    <dbReference type="NCBI Taxonomy" id="1705564"/>
    <lineage>
        <taxon>Archaea</taxon>
        <taxon>Methanobacteriati</taxon>
        <taxon>Methanobacteriota</taxon>
        <taxon>Stenosarchaea group</taxon>
        <taxon>Candidatus Methanofastidiosia</taxon>
        <taxon>Candidatus Methanofastidiosales</taxon>
        <taxon>Candidatus Methanofastidiosaceae</taxon>
        <taxon>Candidatus Methanofastidiosum</taxon>
    </lineage>
</organism>
<gene>
    <name evidence="3" type="ORF">AMQ22_00351</name>
</gene>
<dbReference type="GO" id="GO:0044272">
    <property type="term" value="P:sulfur compound biosynthetic process"/>
    <property type="evidence" value="ECO:0007669"/>
    <property type="project" value="UniProtKB-ARBA"/>
</dbReference>
<dbReference type="NCBIfam" id="TIGR03181">
    <property type="entry name" value="PDH_E1_alph_x"/>
    <property type="match status" value="1"/>
</dbReference>
<dbReference type="Gene3D" id="3.40.50.970">
    <property type="match status" value="1"/>
</dbReference>
<dbReference type="Pfam" id="PF00676">
    <property type="entry name" value="E1_dh"/>
    <property type="match status" value="1"/>
</dbReference>
<protein>
    <submittedName>
        <fullName evidence="3">Transketolase</fullName>
    </submittedName>
</protein>
<dbReference type="AlphaFoldDB" id="A0A150J7P3"/>
<dbReference type="SUPFAM" id="SSF52518">
    <property type="entry name" value="Thiamin diphosphate-binding fold (THDP-binding)"/>
    <property type="match status" value="1"/>
</dbReference>
<name>A0A150J7P3_9EURY</name>
<feature type="domain" description="Dehydrogenase E1 component" evidence="2">
    <location>
        <begin position="30"/>
        <end position="316"/>
    </location>
</feature>
<keyword evidence="1" id="KW-0560">Oxidoreductase</keyword>
<comment type="caution">
    <text evidence="3">The sequence shown here is derived from an EMBL/GenBank/DDBJ whole genome shotgun (WGS) entry which is preliminary data.</text>
</comment>
<dbReference type="CDD" id="cd02000">
    <property type="entry name" value="TPP_E1_PDC_ADC_BCADC"/>
    <property type="match status" value="1"/>
</dbReference>
<evidence type="ECO:0000256" key="1">
    <source>
        <dbReference type="ARBA" id="ARBA00023002"/>
    </source>
</evidence>